<dbReference type="Proteomes" id="UP001607302">
    <property type="component" value="Unassembled WGS sequence"/>
</dbReference>
<sequence>MHEHGLDCWWQDLMSNQSFDRNYDNSISVWCLVGWHLNKNDSRLFGTKYGSSNNYLLYLSQLEAKHENL</sequence>
<feature type="non-terminal residue" evidence="1">
    <location>
        <position position="69"/>
    </location>
</feature>
<organism evidence="1 2">
    <name type="scientific">Vespula squamosa</name>
    <name type="common">Southern yellow jacket</name>
    <name type="synonym">Wasp</name>
    <dbReference type="NCBI Taxonomy" id="30214"/>
    <lineage>
        <taxon>Eukaryota</taxon>
        <taxon>Metazoa</taxon>
        <taxon>Ecdysozoa</taxon>
        <taxon>Arthropoda</taxon>
        <taxon>Hexapoda</taxon>
        <taxon>Insecta</taxon>
        <taxon>Pterygota</taxon>
        <taxon>Neoptera</taxon>
        <taxon>Endopterygota</taxon>
        <taxon>Hymenoptera</taxon>
        <taxon>Apocrita</taxon>
        <taxon>Aculeata</taxon>
        <taxon>Vespoidea</taxon>
        <taxon>Vespidae</taxon>
        <taxon>Vespinae</taxon>
        <taxon>Vespula</taxon>
    </lineage>
</organism>
<protein>
    <submittedName>
        <fullName evidence="1">Uncharacterized protein</fullName>
    </submittedName>
</protein>
<evidence type="ECO:0000313" key="2">
    <source>
        <dbReference type="Proteomes" id="UP001607302"/>
    </source>
</evidence>
<reference evidence="1 2" key="1">
    <citation type="journal article" date="2024" name="Ann. Entomol. Soc. Am.">
        <title>Genomic analyses of the southern and eastern yellowjacket wasps (Hymenoptera: Vespidae) reveal evolutionary signatures of social life.</title>
        <authorList>
            <person name="Catto M.A."/>
            <person name="Caine P.B."/>
            <person name="Orr S.E."/>
            <person name="Hunt B.G."/>
            <person name="Goodisman M.A.D."/>
        </authorList>
    </citation>
    <scope>NUCLEOTIDE SEQUENCE [LARGE SCALE GENOMIC DNA]</scope>
    <source>
        <strain evidence="1">233</strain>
        <tissue evidence="1">Head and thorax</tissue>
    </source>
</reference>
<evidence type="ECO:0000313" key="1">
    <source>
        <dbReference type="EMBL" id="KAL2714588.1"/>
    </source>
</evidence>
<comment type="caution">
    <text evidence="1">The sequence shown here is derived from an EMBL/GenBank/DDBJ whole genome shotgun (WGS) entry which is preliminary data.</text>
</comment>
<keyword evidence="2" id="KW-1185">Reference proteome</keyword>
<accession>A0ABD2A1S7</accession>
<proteinExistence type="predicted"/>
<gene>
    <name evidence="1" type="ORF">V1478_015773</name>
</gene>
<dbReference type="AlphaFoldDB" id="A0ABD2A1S7"/>
<dbReference type="EMBL" id="JAUDFV010000156">
    <property type="protein sequence ID" value="KAL2714588.1"/>
    <property type="molecule type" value="Genomic_DNA"/>
</dbReference>
<name>A0ABD2A1S7_VESSQ</name>